<dbReference type="RefSeq" id="WP_065247679.1">
    <property type="nucleotide sequence ID" value="NZ_CP012117.1"/>
</dbReference>
<name>A0A1B0ZHR2_9MICO</name>
<dbReference type="PATRIC" id="fig|1630135.4.peg.928"/>
<accession>A0A1B0ZHR2</accession>
<protein>
    <submittedName>
        <fullName evidence="4">ADP-ribose diphosphatase</fullName>
        <ecNumber evidence="4">3.6.1.13</ecNumber>
    </submittedName>
</protein>
<dbReference type="PANTHER" id="PTHR11839">
    <property type="entry name" value="UDP/ADP-SUGAR PYROPHOSPHATASE"/>
    <property type="match status" value="1"/>
</dbReference>
<dbReference type="AlphaFoldDB" id="A0A1B0ZHR2"/>
<reference evidence="4 5" key="1">
    <citation type="submission" date="2015-06" db="EMBL/GenBank/DDBJ databases">
        <title>Investigation of pathophysiology for high-risk pregnancy and development of treatment modality based on it.</title>
        <authorList>
            <person name="Kim B.-C."/>
            <person name="Lim S."/>
        </authorList>
    </citation>
    <scope>NUCLEOTIDE SEQUENCE [LARGE SCALE GENOMIC DNA]</scope>
    <source>
        <strain evidence="4 5">AD1-86</strain>
    </source>
</reference>
<dbReference type="InterPro" id="IPR015797">
    <property type="entry name" value="NUDIX_hydrolase-like_dom_sf"/>
</dbReference>
<keyword evidence="2 4" id="KW-0378">Hydrolase</keyword>
<dbReference type="Gene3D" id="3.90.79.10">
    <property type="entry name" value="Nucleoside Triphosphate Pyrophosphohydrolase"/>
    <property type="match status" value="1"/>
</dbReference>
<evidence type="ECO:0000313" key="4">
    <source>
        <dbReference type="EMBL" id="ANP27478.1"/>
    </source>
</evidence>
<dbReference type="KEGG" id="dva:DAD186_09280"/>
<dbReference type="GO" id="GO:0006753">
    <property type="term" value="P:nucleoside phosphate metabolic process"/>
    <property type="evidence" value="ECO:0007669"/>
    <property type="project" value="TreeGrafter"/>
</dbReference>
<dbReference type="GO" id="GO:0019693">
    <property type="term" value="P:ribose phosphate metabolic process"/>
    <property type="evidence" value="ECO:0007669"/>
    <property type="project" value="TreeGrafter"/>
</dbReference>
<dbReference type="EC" id="3.6.1.13" evidence="4"/>
<comment type="cofactor">
    <cofactor evidence="1">
        <name>Mg(2+)</name>
        <dbReference type="ChEBI" id="CHEBI:18420"/>
    </cofactor>
</comment>
<dbReference type="InterPro" id="IPR000086">
    <property type="entry name" value="NUDIX_hydrolase_dom"/>
</dbReference>
<sequence length="199" mass="21744">MNIHEDTLADDFCPRPVAESRTVYEGLVWNVARDSVDFAPGVRFSRDYVSHTGAVAILAFTVEGEAIVIRQYRHPAGAHMWELPAGLLDKEGEDPAAAALRELEEETGYTAQSARHLLDYYPSAGGSNEKIRVYVAHGCTKASTIDFTRVDEEAEILTRTVPIDDLESAALSGRLHNGALLIATLAYTSRARKGEDVAI</sequence>
<evidence type="ECO:0000256" key="1">
    <source>
        <dbReference type="ARBA" id="ARBA00001946"/>
    </source>
</evidence>
<dbReference type="SUPFAM" id="SSF55811">
    <property type="entry name" value="Nudix"/>
    <property type="match status" value="1"/>
</dbReference>
<dbReference type="PANTHER" id="PTHR11839:SF18">
    <property type="entry name" value="NUDIX HYDROLASE DOMAIN-CONTAINING PROTEIN"/>
    <property type="match status" value="1"/>
</dbReference>
<dbReference type="GO" id="GO:0047631">
    <property type="term" value="F:ADP-ribose diphosphatase activity"/>
    <property type="evidence" value="ECO:0007669"/>
    <property type="project" value="UniProtKB-EC"/>
</dbReference>
<dbReference type="Proteomes" id="UP000092596">
    <property type="component" value="Chromosome"/>
</dbReference>
<dbReference type="PROSITE" id="PS51462">
    <property type="entry name" value="NUDIX"/>
    <property type="match status" value="1"/>
</dbReference>
<gene>
    <name evidence="4" type="ORF">DAD186_09280</name>
</gene>
<dbReference type="Pfam" id="PF00293">
    <property type="entry name" value="NUDIX"/>
    <property type="match status" value="1"/>
</dbReference>
<evidence type="ECO:0000313" key="5">
    <source>
        <dbReference type="Proteomes" id="UP000092596"/>
    </source>
</evidence>
<evidence type="ECO:0000256" key="2">
    <source>
        <dbReference type="ARBA" id="ARBA00022801"/>
    </source>
</evidence>
<dbReference type="STRING" id="1630135.DAD186_09280"/>
<proteinExistence type="predicted"/>
<feature type="domain" description="Nudix hydrolase" evidence="3">
    <location>
        <begin position="50"/>
        <end position="188"/>
    </location>
</feature>
<evidence type="ECO:0000259" key="3">
    <source>
        <dbReference type="PROSITE" id="PS51462"/>
    </source>
</evidence>
<organism evidence="4 5">
    <name type="scientific">Dermabacter vaginalis</name>
    <dbReference type="NCBI Taxonomy" id="1630135"/>
    <lineage>
        <taxon>Bacteria</taxon>
        <taxon>Bacillati</taxon>
        <taxon>Actinomycetota</taxon>
        <taxon>Actinomycetes</taxon>
        <taxon>Micrococcales</taxon>
        <taxon>Dermabacteraceae</taxon>
        <taxon>Dermabacter</taxon>
    </lineage>
</organism>
<dbReference type="EMBL" id="CP012117">
    <property type="protein sequence ID" value="ANP27478.1"/>
    <property type="molecule type" value="Genomic_DNA"/>
</dbReference>